<evidence type="ECO:0000313" key="5">
    <source>
        <dbReference type="EMBL" id="OGL98603.1"/>
    </source>
</evidence>
<dbReference type="Proteomes" id="UP000176501">
    <property type="component" value="Unassembled WGS sequence"/>
</dbReference>
<dbReference type="EMBL" id="MGFE01000018">
    <property type="protein sequence ID" value="OGL98603.1"/>
    <property type="molecule type" value="Genomic_DNA"/>
</dbReference>
<protein>
    <recommendedName>
        <fullName evidence="4">50S ribosomal protein L19</fullName>
    </recommendedName>
</protein>
<dbReference type="InterPro" id="IPR001857">
    <property type="entry name" value="Ribosomal_bL19"/>
</dbReference>
<dbReference type="Pfam" id="PF01245">
    <property type="entry name" value="Ribosomal_L19"/>
    <property type="match status" value="1"/>
</dbReference>
<dbReference type="GO" id="GO:0022625">
    <property type="term" value="C:cytosolic large ribosomal subunit"/>
    <property type="evidence" value="ECO:0007669"/>
    <property type="project" value="TreeGrafter"/>
</dbReference>
<dbReference type="GO" id="GO:0003735">
    <property type="term" value="F:structural constituent of ribosome"/>
    <property type="evidence" value="ECO:0007669"/>
    <property type="project" value="InterPro"/>
</dbReference>
<organism evidence="5 6">
    <name type="scientific">Candidatus Uhrbacteria bacterium RIFOXYB2_FULL_57_15</name>
    <dbReference type="NCBI Taxonomy" id="1802422"/>
    <lineage>
        <taxon>Bacteria</taxon>
        <taxon>Candidatus Uhriibacteriota</taxon>
    </lineage>
</organism>
<dbReference type="Gene3D" id="2.30.30.790">
    <property type="match status" value="1"/>
</dbReference>
<sequence length="114" mass="12865">MTQAVEAKQEELRPGMTVRVHERIEDVTPKGEKRVRVQIFEGLILGIRGSGPSKTMTIRKVSGGIGVEKIYPLASPVIAKVEIVKTAKVRRAKLSFITSKRSGWRRKLKEVWKK</sequence>
<dbReference type="SUPFAM" id="SSF50104">
    <property type="entry name" value="Translation proteins SH3-like domain"/>
    <property type="match status" value="1"/>
</dbReference>
<proteinExistence type="inferred from homology"/>
<dbReference type="PANTHER" id="PTHR15680:SF9">
    <property type="entry name" value="LARGE RIBOSOMAL SUBUNIT PROTEIN BL19M"/>
    <property type="match status" value="1"/>
</dbReference>
<dbReference type="InterPro" id="IPR008991">
    <property type="entry name" value="Translation_prot_SH3-like_sf"/>
</dbReference>
<dbReference type="AlphaFoldDB" id="A0A1F7W724"/>
<comment type="caution">
    <text evidence="5">The sequence shown here is derived from an EMBL/GenBank/DDBJ whole genome shotgun (WGS) entry which is preliminary data.</text>
</comment>
<dbReference type="PRINTS" id="PR00061">
    <property type="entry name" value="RIBOSOMALL19"/>
</dbReference>
<dbReference type="InterPro" id="IPR038657">
    <property type="entry name" value="Ribosomal_bL19_sf"/>
</dbReference>
<reference evidence="5 6" key="1">
    <citation type="journal article" date="2016" name="Nat. Commun.">
        <title>Thousands of microbial genomes shed light on interconnected biogeochemical processes in an aquifer system.</title>
        <authorList>
            <person name="Anantharaman K."/>
            <person name="Brown C.T."/>
            <person name="Hug L.A."/>
            <person name="Sharon I."/>
            <person name="Castelle C.J."/>
            <person name="Probst A.J."/>
            <person name="Thomas B.C."/>
            <person name="Singh A."/>
            <person name="Wilkins M.J."/>
            <person name="Karaoz U."/>
            <person name="Brodie E.L."/>
            <person name="Williams K.H."/>
            <person name="Hubbard S.S."/>
            <person name="Banfield J.F."/>
        </authorList>
    </citation>
    <scope>NUCLEOTIDE SEQUENCE [LARGE SCALE GENOMIC DNA]</scope>
</reference>
<evidence type="ECO:0000256" key="1">
    <source>
        <dbReference type="ARBA" id="ARBA00005781"/>
    </source>
</evidence>
<evidence type="ECO:0000256" key="3">
    <source>
        <dbReference type="ARBA" id="ARBA00023274"/>
    </source>
</evidence>
<dbReference type="GO" id="GO:0006412">
    <property type="term" value="P:translation"/>
    <property type="evidence" value="ECO:0007669"/>
    <property type="project" value="InterPro"/>
</dbReference>
<evidence type="ECO:0000256" key="4">
    <source>
        <dbReference type="RuleBase" id="RU000559"/>
    </source>
</evidence>
<accession>A0A1F7W724</accession>
<evidence type="ECO:0000256" key="2">
    <source>
        <dbReference type="ARBA" id="ARBA00022980"/>
    </source>
</evidence>
<gene>
    <name evidence="5" type="ORF">A2304_00710</name>
</gene>
<comment type="function">
    <text evidence="4">This protein is located at the 30S-50S ribosomal subunit interface and may play a role in the structure and function of the aminoacyl-tRNA binding site.</text>
</comment>
<comment type="similarity">
    <text evidence="1 4">Belongs to the bacterial ribosomal protein bL19 family.</text>
</comment>
<keyword evidence="3 4" id="KW-0687">Ribonucleoprotein</keyword>
<name>A0A1F7W724_9BACT</name>
<keyword evidence="2 5" id="KW-0689">Ribosomal protein</keyword>
<dbReference type="PANTHER" id="PTHR15680">
    <property type="entry name" value="RIBOSOMAL PROTEIN L19"/>
    <property type="match status" value="1"/>
</dbReference>
<evidence type="ECO:0000313" key="6">
    <source>
        <dbReference type="Proteomes" id="UP000176501"/>
    </source>
</evidence>
<dbReference type="NCBIfam" id="TIGR01024">
    <property type="entry name" value="rplS_bact"/>
    <property type="match status" value="1"/>
</dbReference>